<keyword evidence="2 5" id="KW-0863">Zinc-finger</keyword>
<evidence type="ECO:0000256" key="4">
    <source>
        <dbReference type="ARBA" id="ARBA00023125"/>
    </source>
</evidence>
<dbReference type="PROSITE" id="PS50103">
    <property type="entry name" value="ZF_C3H1"/>
    <property type="match status" value="5"/>
</dbReference>
<feature type="compositionally biased region" description="Polar residues" evidence="6">
    <location>
        <begin position="57"/>
        <end position="66"/>
    </location>
</feature>
<dbReference type="AlphaFoldDB" id="A0AAN8ZAP1"/>
<feature type="domain" description="C3H1-type" evidence="7">
    <location>
        <begin position="363"/>
        <end position="391"/>
    </location>
</feature>
<comment type="caution">
    <text evidence="8">The sequence shown here is derived from an EMBL/GenBank/DDBJ whole genome shotgun (WGS) entry which is preliminary data.</text>
</comment>
<dbReference type="Gene3D" id="6.10.250.3160">
    <property type="match status" value="1"/>
</dbReference>
<dbReference type="SMART" id="SM00356">
    <property type="entry name" value="ZnF_C3H1"/>
    <property type="match status" value="5"/>
</dbReference>
<dbReference type="GO" id="GO:0003677">
    <property type="term" value="F:DNA binding"/>
    <property type="evidence" value="ECO:0007669"/>
    <property type="project" value="UniProtKB-KW"/>
</dbReference>
<dbReference type="PANTHER" id="PTHR12506">
    <property type="entry name" value="PROTEIN PHOSPHATASE RELATED"/>
    <property type="match status" value="1"/>
</dbReference>
<feature type="zinc finger region" description="C3H1-type" evidence="5">
    <location>
        <begin position="317"/>
        <end position="345"/>
    </location>
</feature>
<dbReference type="Pfam" id="PF14608">
    <property type="entry name" value="zf-CCCH_2"/>
    <property type="match status" value="1"/>
</dbReference>
<dbReference type="Pfam" id="PF25586">
    <property type="entry name" value="zf-CCCH_PAN3"/>
    <property type="match status" value="1"/>
</dbReference>
<dbReference type="EMBL" id="JBAMMX010000014">
    <property type="protein sequence ID" value="KAK6928440.1"/>
    <property type="molecule type" value="Genomic_DNA"/>
</dbReference>
<dbReference type="InterPro" id="IPR000571">
    <property type="entry name" value="Znf_CCCH"/>
</dbReference>
<evidence type="ECO:0000259" key="7">
    <source>
        <dbReference type="PROSITE" id="PS50103"/>
    </source>
</evidence>
<dbReference type="Gene3D" id="2.30.30.1190">
    <property type="match status" value="2"/>
</dbReference>
<dbReference type="Gene3D" id="4.10.1000.10">
    <property type="entry name" value="Zinc finger, CCCH-type"/>
    <property type="match status" value="1"/>
</dbReference>
<evidence type="ECO:0000256" key="1">
    <source>
        <dbReference type="ARBA" id="ARBA00022723"/>
    </source>
</evidence>
<evidence type="ECO:0000313" key="8">
    <source>
        <dbReference type="EMBL" id="KAK6928440.1"/>
    </source>
</evidence>
<gene>
    <name evidence="8" type="ORF">RJ641_007031</name>
</gene>
<proteinExistence type="predicted"/>
<sequence length="423" mass="47365">MENPEKNCEKTKPSSPKQEETQTDLGLESSVYEVVEEFKNVGLNENDGENDNKESSESSATTNGRSQYPLRPYAEDCTYYMKTGSCKFGLNCRFNHPVVRKFHQGRKEIEKEKEETQVRPEQIECKYYLTPGGCKYGNICKYKHWKENMEVAVPPELNFLGLPIRLGERECPFYMRNGSCGYGANCRFHHPDPISVEEIDTHKSASNSKAGWKPGTHNKDSVPQHLMAASSAAGAPWSSHMITNPSLPHPSNNSQYIQMIQPQLPQMHPVPFNACQAPLYPPHTQIRSALALEKPLKNADTYVYSDQQTQVGEFPERPGQPECSYFVKTGDCKYKSACRYHHPKDHAPRRPVSDAANKGSPLRSGKKLCRNIEQYGSCRYGSSCLFYHPVNSGGSSFGAGSIPDSSSGYRKGSESLVPQAVYN</sequence>
<feature type="zinc finger region" description="C3H1-type" evidence="5">
    <location>
        <begin position="165"/>
        <end position="193"/>
    </location>
</feature>
<feature type="zinc finger region" description="C3H1-type" evidence="5">
    <location>
        <begin position="71"/>
        <end position="99"/>
    </location>
</feature>
<feature type="zinc finger region" description="C3H1-type" evidence="5">
    <location>
        <begin position="119"/>
        <end position="147"/>
    </location>
</feature>
<evidence type="ECO:0000256" key="5">
    <source>
        <dbReference type="PROSITE-ProRule" id="PRU00723"/>
    </source>
</evidence>
<dbReference type="GO" id="GO:0008270">
    <property type="term" value="F:zinc ion binding"/>
    <property type="evidence" value="ECO:0007669"/>
    <property type="project" value="UniProtKB-KW"/>
</dbReference>
<evidence type="ECO:0000256" key="6">
    <source>
        <dbReference type="SAM" id="MobiDB-lite"/>
    </source>
</evidence>
<keyword evidence="9" id="KW-1185">Reference proteome</keyword>
<evidence type="ECO:0000313" key="9">
    <source>
        <dbReference type="Proteomes" id="UP001370490"/>
    </source>
</evidence>
<dbReference type="PANTHER" id="PTHR12506:SF75">
    <property type="entry name" value="ZINC FINGER CCCH DOMAIN-CONTAINING PROTEIN 67-LIKE"/>
    <property type="match status" value="1"/>
</dbReference>
<name>A0AAN8ZAP1_9MAGN</name>
<dbReference type="Pfam" id="PF00642">
    <property type="entry name" value="zf-CCCH"/>
    <property type="match status" value="3"/>
</dbReference>
<feature type="region of interest" description="Disordered" evidence="6">
    <location>
        <begin position="343"/>
        <end position="363"/>
    </location>
</feature>
<protein>
    <recommendedName>
        <fullName evidence="7">C3H1-type domain-containing protein</fullName>
    </recommendedName>
</protein>
<keyword evidence="1 5" id="KW-0479">Metal-binding</keyword>
<feature type="zinc finger region" description="C3H1-type" evidence="5">
    <location>
        <begin position="363"/>
        <end position="391"/>
    </location>
</feature>
<feature type="region of interest" description="Disordered" evidence="6">
    <location>
        <begin position="1"/>
        <end position="67"/>
    </location>
</feature>
<keyword evidence="4" id="KW-0238">DNA-binding</keyword>
<dbReference type="SUPFAM" id="SSF90229">
    <property type="entry name" value="CCCH zinc finger"/>
    <property type="match status" value="5"/>
</dbReference>
<feature type="compositionally biased region" description="Basic and acidic residues" evidence="6">
    <location>
        <begin position="1"/>
        <end position="20"/>
    </location>
</feature>
<feature type="domain" description="C3H1-type" evidence="7">
    <location>
        <begin position="119"/>
        <end position="147"/>
    </location>
</feature>
<organism evidence="8 9">
    <name type="scientific">Dillenia turbinata</name>
    <dbReference type="NCBI Taxonomy" id="194707"/>
    <lineage>
        <taxon>Eukaryota</taxon>
        <taxon>Viridiplantae</taxon>
        <taxon>Streptophyta</taxon>
        <taxon>Embryophyta</taxon>
        <taxon>Tracheophyta</taxon>
        <taxon>Spermatophyta</taxon>
        <taxon>Magnoliopsida</taxon>
        <taxon>eudicotyledons</taxon>
        <taxon>Gunneridae</taxon>
        <taxon>Pentapetalae</taxon>
        <taxon>Dilleniales</taxon>
        <taxon>Dilleniaceae</taxon>
        <taxon>Dillenia</taxon>
    </lineage>
</organism>
<evidence type="ECO:0000256" key="2">
    <source>
        <dbReference type="ARBA" id="ARBA00022771"/>
    </source>
</evidence>
<evidence type="ECO:0000256" key="3">
    <source>
        <dbReference type="ARBA" id="ARBA00022833"/>
    </source>
</evidence>
<dbReference type="InterPro" id="IPR036855">
    <property type="entry name" value="Znf_CCCH_sf"/>
</dbReference>
<keyword evidence="3 5" id="KW-0862">Zinc</keyword>
<feature type="domain" description="C3H1-type" evidence="7">
    <location>
        <begin position="71"/>
        <end position="99"/>
    </location>
</feature>
<accession>A0AAN8ZAP1</accession>
<feature type="domain" description="C3H1-type" evidence="7">
    <location>
        <begin position="165"/>
        <end position="193"/>
    </location>
</feature>
<dbReference type="GO" id="GO:0003729">
    <property type="term" value="F:mRNA binding"/>
    <property type="evidence" value="ECO:0007669"/>
    <property type="project" value="TreeGrafter"/>
</dbReference>
<dbReference type="Proteomes" id="UP001370490">
    <property type="component" value="Unassembled WGS sequence"/>
</dbReference>
<reference evidence="8 9" key="1">
    <citation type="submission" date="2023-12" db="EMBL/GenBank/DDBJ databases">
        <title>A high-quality genome assembly for Dillenia turbinata (Dilleniales).</title>
        <authorList>
            <person name="Chanderbali A."/>
        </authorList>
    </citation>
    <scope>NUCLEOTIDE SEQUENCE [LARGE SCALE GENOMIC DNA]</scope>
    <source>
        <strain evidence="8">LSX21</strain>
        <tissue evidence="8">Leaf</tissue>
    </source>
</reference>
<dbReference type="InterPro" id="IPR050974">
    <property type="entry name" value="Plant_ZF_CCCH"/>
</dbReference>
<feature type="domain" description="C3H1-type" evidence="7">
    <location>
        <begin position="317"/>
        <end position="345"/>
    </location>
</feature>